<evidence type="ECO:0000313" key="3">
    <source>
        <dbReference type="EMBL" id="RUS30426.1"/>
    </source>
</evidence>
<feature type="non-terminal residue" evidence="3">
    <location>
        <position position="1"/>
    </location>
</feature>
<keyword evidence="2" id="KW-0472">Membrane</keyword>
<sequence>LQPGRRSRPPSAQSPHRRQQPPRLTRLVRHRQRPVRHRAHPTRPHTSYALAAGSNPPPPLRGPSRRVQCSEAQLLRGPGLLHKRSTANGEVARVRVSGGAGALGWGSVVVRLFFFFFFFGMLNIGRAKLTGRFPPSPPPLKLAG</sequence>
<evidence type="ECO:0000256" key="1">
    <source>
        <dbReference type="SAM" id="MobiDB-lite"/>
    </source>
</evidence>
<dbReference type="AlphaFoldDB" id="A0A433QKX2"/>
<evidence type="ECO:0000313" key="4">
    <source>
        <dbReference type="Proteomes" id="UP000274822"/>
    </source>
</evidence>
<evidence type="ECO:0000256" key="2">
    <source>
        <dbReference type="SAM" id="Phobius"/>
    </source>
</evidence>
<comment type="caution">
    <text evidence="3">The sequence shown here is derived from an EMBL/GenBank/DDBJ whole genome shotgun (WGS) entry which is preliminary data.</text>
</comment>
<keyword evidence="4" id="KW-1185">Reference proteome</keyword>
<feature type="compositionally biased region" description="Basic residues" evidence="1">
    <location>
        <begin position="15"/>
        <end position="43"/>
    </location>
</feature>
<name>A0A433QKX2_9FUNG</name>
<accession>A0A433QKX2</accession>
<gene>
    <name evidence="3" type="ORF">BC938DRAFT_479398</name>
</gene>
<feature type="region of interest" description="Disordered" evidence="1">
    <location>
        <begin position="1"/>
        <end position="65"/>
    </location>
</feature>
<dbReference type="Proteomes" id="UP000274822">
    <property type="component" value="Unassembled WGS sequence"/>
</dbReference>
<dbReference type="EMBL" id="RBNJ01003894">
    <property type="protein sequence ID" value="RUS30426.1"/>
    <property type="molecule type" value="Genomic_DNA"/>
</dbReference>
<organism evidence="3 4">
    <name type="scientific">Jimgerdemannia flammicorona</name>
    <dbReference type="NCBI Taxonomy" id="994334"/>
    <lineage>
        <taxon>Eukaryota</taxon>
        <taxon>Fungi</taxon>
        <taxon>Fungi incertae sedis</taxon>
        <taxon>Mucoromycota</taxon>
        <taxon>Mucoromycotina</taxon>
        <taxon>Endogonomycetes</taxon>
        <taxon>Endogonales</taxon>
        <taxon>Endogonaceae</taxon>
        <taxon>Jimgerdemannia</taxon>
    </lineage>
</organism>
<proteinExistence type="predicted"/>
<keyword evidence="2" id="KW-0812">Transmembrane</keyword>
<protein>
    <submittedName>
        <fullName evidence="3">Uncharacterized protein</fullName>
    </submittedName>
</protein>
<reference evidence="3 4" key="1">
    <citation type="journal article" date="2018" name="New Phytol.">
        <title>Phylogenomics of Endogonaceae and evolution of mycorrhizas within Mucoromycota.</title>
        <authorList>
            <person name="Chang Y."/>
            <person name="Desiro A."/>
            <person name="Na H."/>
            <person name="Sandor L."/>
            <person name="Lipzen A."/>
            <person name="Clum A."/>
            <person name="Barry K."/>
            <person name="Grigoriev I.V."/>
            <person name="Martin F.M."/>
            <person name="Stajich J.E."/>
            <person name="Smith M.E."/>
            <person name="Bonito G."/>
            <person name="Spatafora J.W."/>
        </authorList>
    </citation>
    <scope>NUCLEOTIDE SEQUENCE [LARGE SCALE GENOMIC DNA]</scope>
    <source>
        <strain evidence="3 4">AD002</strain>
    </source>
</reference>
<keyword evidence="2" id="KW-1133">Transmembrane helix</keyword>
<feature type="transmembrane region" description="Helical" evidence="2">
    <location>
        <begin position="102"/>
        <end position="122"/>
    </location>
</feature>